<dbReference type="InterPro" id="IPR036390">
    <property type="entry name" value="WH_DNA-bd_sf"/>
</dbReference>
<accession>A0A5B8U478</accession>
<dbReference type="Proteomes" id="UP000321805">
    <property type="component" value="Chromosome"/>
</dbReference>
<dbReference type="PANTHER" id="PTHR33164">
    <property type="entry name" value="TRANSCRIPTIONAL REGULATOR, MARR FAMILY"/>
    <property type="match status" value="1"/>
</dbReference>
<reference evidence="2 3" key="1">
    <citation type="journal article" date="2018" name="J. Microbiol.">
        <title>Baekduia soli gen. nov., sp. nov., a novel bacterium isolated from the soil of Baekdu Mountain and proposal of a novel family name, Baekduiaceae fam. nov.</title>
        <authorList>
            <person name="An D.S."/>
            <person name="Siddiqi M.Z."/>
            <person name="Kim K.H."/>
            <person name="Yu H.S."/>
            <person name="Im W.T."/>
        </authorList>
    </citation>
    <scope>NUCLEOTIDE SEQUENCE [LARGE SCALE GENOMIC DNA]</scope>
    <source>
        <strain evidence="2 3">BR7-21</strain>
    </source>
</reference>
<gene>
    <name evidence="2" type="ORF">FSW04_10160</name>
</gene>
<dbReference type="PROSITE" id="PS50995">
    <property type="entry name" value="HTH_MARR_2"/>
    <property type="match status" value="1"/>
</dbReference>
<dbReference type="GO" id="GO:0003700">
    <property type="term" value="F:DNA-binding transcription factor activity"/>
    <property type="evidence" value="ECO:0007669"/>
    <property type="project" value="InterPro"/>
</dbReference>
<dbReference type="EMBL" id="CP042430">
    <property type="protein sequence ID" value="QEC47896.1"/>
    <property type="molecule type" value="Genomic_DNA"/>
</dbReference>
<dbReference type="SMART" id="SM00347">
    <property type="entry name" value="HTH_MARR"/>
    <property type="match status" value="1"/>
</dbReference>
<dbReference type="GO" id="GO:0006950">
    <property type="term" value="P:response to stress"/>
    <property type="evidence" value="ECO:0007669"/>
    <property type="project" value="TreeGrafter"/>
</dbReference>
<dbReference type="InterPro" id="IPR039422">
    <property type="entry name" value="MarR/SlyA-like"/>
</dbReference>
<dbReference type="Pfam" id="PF12802">
    <property type="entry name" value="MarR_2"/>
    <property type="match status" value="1"/>
</dbReference>
<dbReference type="PANTHER" id="PTHR33164:SF99">
    <property type="entry name" value="MARR FAMILY REGULATORY PROTEIN"/>
    <property type="match status" value="1"/>
</dbReference>
<dbReference type="InterPro" id="IPR000835">
    <property type="entry name" value="HTH_MarR-typ"/>
</dbReference>
<dbReference type="Gene3D" id="1.10.10.10">
    <property type="entry name" value="Winged helix-like DNA-binding domain superfamily/Winged helix DNA-binding domain"/>
    <property type="match status" value="1"/>
</dbReference>
<dbReference type="KEGG" id="bsol:FSW04_10160"/>
<dbReference type="AlphaFoldDB" id="A0A5B8U478"/>
<evidence type="ECO:0000259" key="1">
    <source>
        <dbReference type="PROSITE" id="PS50995"/>
    </source>
</evidence>
<dbReference type="OrthoDB" id="122135at2"/>
<dbReference type="InterPro" id="IPR036388">
    <property type="entry name" value="WH-like_DNA-bd_sf"/>
</dbReference>
<proteinExistence type="predicted"/>
<feature type="domain" description="HTH marR-type" evidence="1">
    <location>
        <begin position="6"/>
        <end position="140"/>
    </location>
</feature>
<sequence>MAPADPLPLARLLSAATQMAVRALNATLAERGYPDLRPADGYALLALGERGATASQLGARLGITKQAAAKIAARLQEADYLVRADHPHDGRARLLQRSPRGEALLQDAAEVQRHIERDWARTIGAAHMADLRSALEAVLERSGEDRPLAGLW</sequence>
<evidence type="ECO:0000313" key="2">
    <source>
        <dbReference type="EMBL" id="QEC47896.1"/>
    </source>
</evidence>
<keyword evidence="3" id="KW-1185">Reference proteome</keyword>
<name>A0A5B8U478_9ACTN</name>
<evidence type="ECO:0000313" key="3">
    <source>
        <dbReference type="Proteomes" id="UP000321805"/>
    </source>
</evidence>
<dbReference type="SUPFAM" id="SSF46785">
    <property type="entry name" value="Winged helix' DNA-binding domain"/>
    <property type="match status" value="1"/>
</dbReference>
<protein>
    <submittedName>
        <fullName evidence="2">MarR family transcriptional regulator</fullName>
    </submittedName>
</protein>
<organism evidence="2 3">
    <name type="scientific">Baekduia soli</name>
    <dbReference type="NCBI Taxonomy" id="496014"/>
    <lineage>
        <taxon>Bacteria</taxon>
        <taxon>Bacillati</taxon>
        <taxon>Actinomycetota</taxon>
        <taxon>Thermoleophilia</taxon>
        <taxon>Solirubrobacterales</taxon>
        <taxon>Baekduiaceae</taxon>
        <taxon>Baekduia</taxon>
    </lineage>
</organism>